<feature type="compositionally biased region" description="Low complexity" evidence="1">
    <location>
        <begin position="39"/>
        <end position="54"/>
    </location>
</feature>
<organism evidence="3 4">
    <name type="scientific">Mycena metata</name>
    <dbReference type="NCBI Taxonomy" id="1033252"/>
    <lineage>
        <taxon>Eukaryota</taxon>
        <taxon>Fungi</taxon>
        <taxon>Dikarya</taxon>
        <taxon>Basidiomycota</taxon>
        <taxon>Agaricomycotina</taxon>
        <taxon>Agaricomycetes</taxon>
        <taxon>Agaricomycetidae</taxon>
        <taxon>Agaricales</taxon>
        <taxon>Marasmiineae</taxon>
        <taxon>Mycenaceae</taxon>
        <taxon>Mycena</taxon>
    </lineage>
</organism>
<dbReference type="EMBL" id="JARKIB010000406">
    <property type="protein sequence ID" value="KAJ7711058.1"/>
    <property type="molecule type" value="Genomic_DNA"/>
</dbReference>
<sequence length="269" mass="29408">MVQQDLKDSACVYTDEEFAAVIATLQISDNQPSDRRTTPPLSQQNPSASSPPALDLHSGSVPRRPVYYFESPSRRGFTSSWAEAGTETQGVPGGHVHTVSKGAKQKRVKKAAYTVFFGRVPGVFQTWEDVKLSVNGVSNTIFRGYGTINAAHAAYAYAQARSWTRVCGSAPLPAPTPLTPPPIATEVEPPNPLHGTDPLDDTWYVVCRRVTPGVYHSVLEALLNTVGLSNPLYERVKGREEAFRRYRDAQEQSSTAVLPPPSYVAHPYP</sequence>
<dbReference type="InterPro" id="IPR011320">
    <property type="entry name" value="RNase_H1_N"/>
</dbReference>
<feature type="domain" description="Ribonuclease H1 N-terminal" evidence="2">
    <location>
        <begin position="112"/>
        <end position="153"/>
    </location>
</feature>
<evidence type="ECO:0000313" key="4">
    <source>
        <dbReference type="Proteomes" id="UP001215598"/>
    </source>
</evidence>
<feature type="compositionally biased region" description="Pro residues" evidence="1">
    <location>
        <begin position="258"/>
        <end position="269"/>
    </location>
</feature>
<dbReference type="Proteomes" id="UP001215598">
    <property type="component" value="Unassembled WGS sequence"/>
</dbReference>
<keyword evidence="4" id="KW-1185">Reference proteome</keyword>
<feature type="region of interest" description="Disordered" evidence="1">
    <location>
        <begin position="29"/>
        <end position="59"/>
    </location>
</feature>
<dbReference type="InterPro" id="IPR009027">
    <property type="entry name" value="Ribosomal_bL9/RNase_H1_N"/>
</dbReference>
<dbReference type="Pfam" id="PF01693">
    <property type="entry name" value="Cauli_VI"/>
    <property type="match status" value="1"/>
</dbReference>
<dbReference type="InterPro" id="IPR037056">
    <property type="entry name" value="RNase_H1_N_sf"/>
</dbReference>
<dbReference type="SUPFAM" id="SSF55658">
    <property type="entry name" value="L9 N-domain-like"/>
    <property type="match status" value="1"/>
</dbReference>
<feature type="region of interest" description="Disordered" evidence="1">
    <location>
        <begin position="246"/>
        <end position="269"/>
    </location>
</feature>
<dbReference type="Gene3D" id="3.40.970.10">
    <property type="entry name" value="Ribonuclease H1, N-terminal domain"/>
    <property type="match status" value="1"/>
</dbReference>
<protein>
    <recommendedName>
        <fullName evidence="2">Ribonuclease H1 N-terminal domain-containing protein</fullName>
    </recommendedName>
</protein>
<comment type="caution">
    <text evidence="3">The sequence shown here is derived from an EMBL/GenBank/DDBJ whole genome shotgun (WGS) entry which is preliminary data.</text>
</comment>
<evidence type="ECO:0000259" key="2">
    <source>
        <dbReference type="Pfam" id="PF01693"/>
    </source>
</evidence>
<accession>A0AAD7H353</accession>
<dbReference type="AlphaFoldDB" id="A0AAD7H353"/>
<evidence type="ECO:0000256" key="1">
    <source>
        <dbReference type="SAM" id="MobiDB-lite"/>
    </source>
</evidence>
<reference evidence="3" key="1">
    <citation type="submission" date="2023-03" db="EMBL/GenBank/DDBJ databases">
        <title>Massive genome expansion in bonnet fungi (Mycena s.s.) driven by repeated elements and novel gene families across ecological guilds.</title>
        <authorList>
            <consortium name="Lawrence Berkeley National Laboratory"/>
            <person name="Harder C.B."/>
            <person name="Miyauchi S."/>
            <person name="Viragh M."/>
            <person name="Kuo A."/>
            <person name="Thoen E."/>
            <person name="Andreopoulos B."/>
            <person name="Lu D."/>
            <person name="Skrede I."/>
            <person name="Drula E."/>
            <person name="Henrissat B."/>
            <person name="Morin E."/>
            <person name="Kohler A."/>
            <person name="Barry K."/>
            <person name="LaButti K."/>
            <person name="Morin E."/>
            <person name="Salamov A."/>
            <person name="Lipzen A."/>
            <person name="Mereny Z."/>
            <person name="Hegedus B."/>
            <person name="Baldrian P."/>
            <person name="Stursova M."/>
            <person name="Weitz H."/>
            <person name="Taylor A."/>
            <person name="Grigoriev I.V."/>
            <person name="Nagy L.G."/>
            <person name="Martin F."/>
            <person name="Kauserud H."/>
        </authorList>
    </citation>
    <scope>NUCLEOTIDE SEQUENCE</scope>
    <source>
        <strain evidence="3">CBHHK182m</strain>
    </source>
</reference>
<gene>
    <name evidence="3" type="ORF">B0H16DRAFT_1745455</name>
</gene>
<proteinExistence type="predicted"/>
<evidence type="ECO:0000313" key="3">
    <source>
        <dbReference type="EMBL" id="KAJ7711058.1"/>
    </source>
</evidence>
<name>A0AAD7H353_9AGAR</name>